<dbReference type="EMBL" id="BSFJ01000014">
    <property type="protein sequence ID" value="GLK72383.1"/>
    <property type="molecule type" value="Genomic_DNA"/>
</dbReference>
<proteinExistence type="predicted"/>
<feature type="domain" description="Glycosyl hydrolase 94 supersandwich" evidence="1">
    <location>
        <begin position="3"/>
        <end position="55"/>
    </location>
</feature>
<evidence type="ECO:0000259" key="1">
    <source>
        <dbReference type="Pfam" id="PF06165"/>
    </source>
</evidence>
<protein>
    <recommendedName>
        <fullName evidence="1">Glycosyl hydrolase 94 supersandwich domain-containing protein</fullName>
    </recommendedName>
</protein>
<comment type="caution">
    <text evidence="2">The sequence shown here is derived from an EMBL/GenBank/DDBJ whole genome shotgun (WGS) entry which is preliminary data.</text>
</comment>
<dbReference type="Proteomes" id="UP001143370">
    <property type="component" value="Unassembled WGS sequence"/>
</dbReference>
<dbReference type="AlphaFoldDB" id="A0A9W6JB47"/>
<reference evidence="2" key="2">
    <citation type="submission" date="2023-01" db="EMBL/GenBank/DDBJ databases">
        <authorList>
            <person name="Sun Q."/>
            <person name="Evtushenko L."/>
        </authorList>
    </citation>
    <scope>NUCLEOTIDE SEQUENCE</scope>
    <source>
        <strain evidence="2">VKM B-2484</strain>
    </source>
</reference>
<evidence type="ECO:0000313" key="3">
    <source>
        <dbReference type="Proteomes" id="UP001143370"/>
    </source>
</evidence>
<keyword evidence="3" id="KW-1185">Reference proteome</keyword>
<dbReference type="InterPro" id="IPR010383">
    <property type="entry name" value="Glyco_hydrolase_94_b-supersand"/>
</dbReference>
<dbReference type="Pfam" id="PF06165">
    <property type="entry name" value="GH94_b-supersand"/>
    <property type="match status" value="1"/>
</dbReference>
<dbReference type="SUPFAM" id="SSF74650">
    <property type="entry name" value="Galactose mutarotase-like"/>
    <property type="match status" value="1"/>
</dbReference>
<evidence type="ECO:0000313" key="2">
    <source>
        <dbReference type="EMBL" id="GLK72383.1"/>
    </source>
</evidence>
<organism evidence="2 3">
    <name type="scientific">Ancylobacter dichloromethanicus</name>
    <dbReference type="NCBI Taxonomy" id="518825"/>
    <lineage>
        <taxon>Bacteria</taxon>
        <taxon>Pseudomonadati</taxon>
        <taxon>Pseudomonadota</taxon>
        <taxon>Alphaproteobacteria</taxon>
        <taxon>Hyphomicrobiales</taxon>
        <taxon>Xanthobacteraceae</taxon>
        <taxon>Ancylobacter</taxon>
    </lineage>
</organism>
<name>A0A9W6JB47_9HYPH</name>
<reference evidence="2" key="1">
    <citation type="journal article" date="2014" name="Int. J. Syst. Evol. Microbiol.">
        <title>Complete genome sequence of Corynebacterium casei LMG S-19264T (=DSM 44701T), isolated from a smear-ripened cheese.</title>
        <authorList>
            <consortium name="US DOE Joint Genome Institute (JGI-PGF)"/>
            <person name="Walter F."/>
            <person name="Albersmeier A."/>
            <person name="Kalinowski J."/>
            <person name="Ruckert C."/>
        </authorList>
    </citation>
    <scope>NUCLEOTIDE SEQUENCE</scope>
    <source>
        <strain evidence="2">VKM B-2484</strain>
    </source>
</reference>
<sequence>MRGAHIFLRDSQSGDLWSGGAQPFGVAAEHDEVVLSEDRAEFIYRSPSLITTMICWSPARMMARCGASL</sequence>
<gene>
    <name evidence="2" type="ORF">GCM10017643_24990</name>
</gene>
<dbReference type="GO" id="GO:0030246">
    <property type="term" value="F:carbohydrate binding"/>
    <property type="evidence" value="ECO:0007669"/>
    <property type="project" value="InterPro"/>
</dbReference>
<dbReference type="InterPro" id="IPR011013">
    <property type="entry name" value="Gal_mutarotase_sf_dom"/>
</dbReference>
<accession>A0A9W6JB47</accession>
<dbReference type="Gene3D" id="2.70.98.40">
    <property type="entry name" value="Glycoside hydrolase, family 65, N-terminal domain"/>
    <property type="match status" value="1"/>
</dbReference>
<dbReference type="InterPro" id="IPR037018">
    <property type="entry name" value="GH65_N"/>
</dbReference>
<dbReference type="GO" id="GO:0003824">
    <property type="term" value="F:catalytic activity"/>
    <property type="evidence" value="ECO:0007669"/>
    <property type="project" value="InterPro"/>
</dbReference>
<dbReference type="GO" id="GO:0005975">
    <property type="term" value="P:carbohydrate metabolic process"/>
    <property type="evidence" value="ECO:0007669"/>
    <property type="project" value="InterPro"/>
</dbReference>